<organism evidence="2 3">
    <name type="scientific">Protea cynaroides</name>
    <dbReference type="NCBI Taxonomy" id="273540"/>
    <lineage>
        <taxon>Eukaryota</taxon>
        <taxon>Viridiplantae</taxon>
        <taxon>Streptophyta</taxon>
        <taxon>Embryophyta</taxon>
        <taxon>Tracheophyta</taxon>
        <taxon>Spermatophyta</taxon>
        <taxon>Magnoliopsida</taxon>
        <taxon>Proteales</taxon>
        <taxon>Proteaceae</taxon>
        <taxon>Protea</taxon>
    </lineage>
</organism>
<keyword evidence="1" id="KW-1133">Transmembrane helix</keyword>
<dbReference type="EMBL" id="JAMYWD010000010">
    <property type="protein sequence ID" value="KAJ4958959.1"/>
    <property type="molecule type" value="Genomic_DNA"/>
</dbReference>
<evidence type="ECO:0000313" key="2">
    <source>
        <dbReference type="EMBL" id="KAJ4958959.1"/>
    </source>
</evidence>
<comment type="caution">
    <text evidence="2">The sequence shown here is derived from an EMBL/GenBank/DDBJ whole genome shotgun (WGS) entry which is preliminary data.</text>
</comment>
<keyword evidence="1" id="KW-0812">Transmembrane</keyword>
<protein>
    <submittedName>
        <fullName evidence="2">Uncharacterized protein</fullName>
    </submittedName>
</protein>
<dbReference type="Proteomes" id="UP001141806">
    <property type="component" value="Unassembled WGS sequence"/>
</dbReference>
<dbReference type="AlphaFoldDB" id="A0A9Q0H881"/>
<feature type="transmembrane region" description="Helical" evidence="1">
    <location>
        <begin position="78"/>
        <end position="96"/>
    </location>
</feature>
<name>A0A9Q0H881_9MAGN</name>
<proteinExistence type="predicted"/>
<accession>A0A9Q0H881</accession>
<evidence type="ECO:0000313" key="3">
    <source>
        <dbReference type="Proteomes" id="UP001141806"/>
    </source>
</evidence>
<evidence type="ECO:0000256" key="1">
    <source>
        <dbReference type="SAM" id="Phobius"/>
    </source>
</evidence>
<reference evidence="2" key="1">
    <citation type="journal article" date="2023" name="Plant J.">
        <title>The genome of the king protea, Protea cynaroides.</title>
        <authorList>
            <person name="Chang J."/>
            <person name="Duong T.A."/>
            <person name="Schoeman C."/>
            <person name="Ma X."/>
            <person name="Roodt D."/>
            <person name="Barker N."/>
            <person name="Li Z."/>
            <person name="Van de Peer Y."/>
            <person name="Mizrachi E."/>
        </authorList>
    </citation>
    <scope>NUCLEOTIDE SEQUENCE</scope>
    <source>
        <tissue evidence="2">Young leaves</tissue>
    </source>
</reference>
<keyword evidence="3" id="KW-1185">Reference proteome</keyword>
<keyword evidence="1" id="KW-0472">Membrane</keyword>
<sequence length="102" mass="11933">MKHRSCDRVHRLLHLIRPSSIACSIFLRRLKTYKPRGCDRVPSSLLHLPKHFPSPVFLTGNEKTLLIFGKWYSLNCEFFVGLGIIIISKSVAFLRWQILRRT</sequence>
<gene>
    <name evidence="2" type="ORF">NE237_026070</name>
</gene>